<feature type="region of interest" description="Disordered" evidence="2">
    <location>
        <begin position="574"/>
        <end position="593"/>
    </location>
</feature>
<evidence type="ECO:0000256" key="2">
    <source>
        <dbReference type="SAM" id="MobiDB-lite"/>
    </source>
</evidence>
<organism evidence="3 4">
    <name type="scientific">Phytophthora fragariaefolia</name>
    <dbReference type="NCBI Taxonomy" id="1490495"/>
    <lineage>
        <taxon>Eukaryota</taxon>
        <taxon>Sar</taxon>
        <taxon>Stramenopiles</taxon>
        <taxon>Oomycota</taxon>
        <taxon>Peronosporomycetes</taxon>
        <taxon>Peronosporales</taxon>
        <taxon>Peronosporaceae</taxon>
        <taxon>Phytophthora</taxon>
    </lineage>
</organism>
<evidence type="ECO:0000313" key="3">
    <source>
        <dbReference type="EMBL" id="GMF41928.1"/>
    </source>
</evidence>
<keyword evidence="1" id="KW-0175">Coiled coil</keyword>
<protein>
    <submittedName>
        <fullName evidence="3">Unnamed protein product</fullName>
    </submittedName>
</protein>
<dbReference type="Proteomes" id="UP001165121">
    <property type="component" value="Unassembled WGS sequence"/>
</dbReference>
<accession>A0A9W6XLG7</accession>
<reference evidence="3" key="1">
    <citation type="submission" date="2023-04" db="EMBL/GenBank/DDBJ databases">
        <title>Phytophthora fragariaefolia NBRC 109709.</title>
        <authorList>
            <person name="Ichikawa N."/>
            <person name="Sato H."/>
            <person name="Tonouchi N."/>
        </authorList>
    </citation>
    <scope>NUCLEOTIDE SEQUENCE</scope>
    <source>
        <strain evidence="3">NBRC 109709</strain>
    </source>
</reference>
<feature type="coiled-coil region" evidence="1">
    <location>
        <begin position="48"/>
        <end position="75"/>
    </location>
</feature>
<dbReference type="AlphaFoldDB" id="A0A9W6XLG7"/>
<feature type="region of interest" description="Disordered" evidence="2">
    <location>
        <begin position="132"/>
        <end position="164"/>
    </location>
</feature>
<proteinExistence type="predicted"/>
<gene>
    <name evidence="3" type="ORF">Pfra01_001348600</name>
</gene>
<dbReference type="OrthoDB" id="206880at2759"/>
<feature type="compositionally biased region" description="Polar residues" evidence="2">
    <location>
        <begin position="583"/>
        <end position="592"/>
    </location>
</feature>
<evidence type="ECO:0000256" key="1">
    <source>
        <dbReference type="SAM" id="Coils"/>
    </source>
</evidence>
<evidence type="ECO:0000313" key="4">
    <source>
        <dbReference type="Proteomes" id="UP001165121"/>
    </source>
</evidence>
<comment type="caution">
    <text evidence="3">The sequence shown here is derived from an EMBL/GenBank/DDBJ whole genome shotgun (WGS) entry which is preliminary data.</text>
</comment>
<keyword evidence="4" id="KW-1185">Reference proteome</keyword>
<feature type="compositionally biased region" description="Polar residues" evidence="2">
    <location>
        <begin position="134"/>
        <end position="147"/>
    </location>
</feature>
<name>A0A9W6XLG7_9STRA</name>
<dbReference type="EMBL" id="BSXT01001388">
    <property type="protein sequence ID" value="GMF41928.1"/>
    <property type="molecule type" value="Genomic_DNA"/>
</dbReference>
<sequence length="669" mass="76196">MQRADLLGWDPYSQLQFQREAAQPHVALSLREATLRDELLRMRQQQLIRARKERREELRAKIQRLEKQVQDYQVQAGRNVSNPEYDDIHTAPHFAELEQLQPGSSENLVQRLVQQNELIMALLLPRKHDDARMLSSSENATKQSPQQVLDEPSPSKGVTTHTDTASALHSEVEYHSPHNLEPRKQKLVKSTPTFRTPPALSWLPEFEWTDEDELNNEDVPDLIGDVPNLKTGQHESQSTVTSIDTNTETLKDQKARDRLEVREKLEALLNASLKKSSAVRRPRWRLKYEADEDDITPFELEEADIMEPGQIFRASVLAVLFTIQLKNLLLAKKLVEKENETRAVLKVYFDATRLWLGKVVRTPLLSLLQDSSLDVDISTKSGVTGSSFRGFTKKFSHILIRRSPTPAQSRGYLNRSAIDQVRLLKLKVRVRGILLSLDKAIDREEVPSGILDFWKRISSDGVYFPPCIFNEERQHLEFDALGATRRMDFDDTLNQSDIERSEEVSDFPRFSRFNVVVINFLLIRILIPHVILQPWSVGIGPTTIGKQASVNLLNLATLLYGVCKQLSPLPLLSDPENVRQRSKTNTPYQPSKNDILPELTAPSSVDAAIEPNEEDANSTTTFLCIDEICRRLISDSCFPNADPQVIEVVKDQQILLNNTLAKLRSRLHA</sequence>